<keyword evidence="3" id="KW-1185">Reference proteome</keyword>
<dbReference type="HOGENOM" id="CLU_955964_0_0_5"/>
<dbReference type="KEGG" id="pbr:PB2503_01057"/>
<feature type="region of interest" description="Disordered" evidence="1">
    <location>
        <begin position="25"/>
        <end position="45"/>
    </location>
</feature>
<evidence type="ECO:0000256" key="1">
    <source>
        <dbReference type="SAM" id="MobiDB-lite"/>
    </source>
</evidence>
<dbReference type="STRING" id="314260.PB2503_01057"/>
<reference evidence="2 3" key="2">
    <citation type="journal article" date="2011" name="J. Bacteriol.">
        <title>Complete genome sequence of strain HTCC2503T of Parvularcula bermudensis, the type species of the order "Parvularculales" in the class Alphaproteobacteria.</title>
        <authorList>
            <person name="Oh H.M."/>
            <person name="Kang I."/>
            <person name="Vergin K.L."/>
            <person name="Kang D."/>
            <person name="Rhee K.H."/>
            <person name="Giovannoni S.J."/>
            <person name="Cho J.C."/>
        </authorList>
    </citation>
    <scope>NUCLEOTIDE SEQUENCE [LARGE SCALE GENOMIC DNA]</scope>
    <source>
        <strain evidence="3">ATCC BAA-594 / HTCC2503 / KCTC 12087</strain>
    </source>
</reference>
<name>E0TB88_PARBH</name>
<accession>E0TB88</accession>
<evidence type="ECO:0000313" key="3">
    <source>
        <dbReference type="Proteomes" id="UP000001302"/>
    </source>
</evidence>
<dbReference type="OrthoDB" id="9903246at2"/>
<sequence>MRKEAVIILAMGLVATIGLRVALQGGTDRADHRTPRGGDAEAREEGGVFSPYKENGGEIFVVDLKADLPAAKAGAVGETEVEVTLCLPDTLPGGACASRSSLLSSPPEPTDMLTADGQRRPVTASLVHPTDYEAPVRMVRTCEQFAELWAEGWGGLTTADRADEARFLRYCGLRRLAALAQPAERSRFDGTPLGALLEDVPEADWPTLPDERAMRPAITALEGTPPRWSAQSAALDMRITDIGHADFDDDGDGEHLLFLAGRMRGGTLGFSTFALLENTADGGRLRRIDFR</sequence>
<gene>
    <name evidence="2" type="ordered locus">PB2503_01057</name>
</gene>
<feature type="compositionally biased region" description="Basic and acidic residues" evidence="1">
    <location>
        <begin position="28"/>
        <end position="45"/>
    </location>
</feature>
<protein>
    <submittedName>
        <fullName evidence="2">Uncharacterized protein</fullName>
    </submittedName>
</protein>
<dbReference type="AlphaFoldDB" id="E0TB88"/>
<organism evidence="2 3">
    <name type="scientific">Parvularcula bermudensis (strain ATCC BAA-594 / HTCC2503 / KCTC 12087)</name>
    <dbReference type="NCBI Taxonomy" id="314260"/>
    <lineage>
        <taxon>Bacteria</taxon>
        <taxon>Pseudomonadati</taxon>
        <taxon>Pseudomonadota</taxon>
        <taxon>Alphaproteobacteria</taxon>
        <taxon>Parvularculales</taxon>
        <taxon>Parvularculaceae</taxon>
        <taxon>Parvularcula</taxon>
    </lineage>
</organism>
<dbReference type="Proteomes" id="UP000001302">
    <property type="component" value="Chromosome"/>
</dbReference>
<proteinExistence type="predicted"/>
<reference evidence="3" key="1">
    <citation type="submission" date="2010-08" db="EMBL/GenBank/DDBJ databases">
        <title>Genome sequence of Parvularcula bermudensis HTCC2503.</title>
        <authorList>
            <person name="Kang D.-M."/>
            <person name="Oh H.-M."/>
            <person name="Cho J.-C."/>
        </authorList>
    </citation>
    <scope>NUCLEOTIDE SEQUENCE [LARGE SCALE GENOMIC DNA]</scope>
    <source>
        <strain evidence="3">ATCC BAA-594 / HTCC2503 / KCTC 12087</strain>
    </source>
</reference>
<evidence type="ECO:0000313" key="2">
    <source>
        <dbReference type="EMBL" id="ADM08292.1"/>
    </source>
</evidence>
<dbReference type="EMBL" id="CP002156">
    <property type="protein sequence ID" value="ADM08292.1"/>
    <property type="molecule type" value="Genomic_DNA"/>
</dbReference>
<dbReference type="RefSeq" id="WP_013299266.1">
    <property type="nucleotide sequence ID" value="NC_014414.1"/>
</dbReference>